<gene>
    <name evidence="1" type="ORF">M9H77_36437</name>
</gene>
<organism evidence="1 2">
    <name type="scientific">Catharanthus roseus</name>
    <name type="common">Madagascar periwinkle</name>
    <name type="synonym">Vinca rosea</name>
    <dbReference type="NCBI Taxonomy" id="4058"/>
    <lineage>
        <taxon>Eukaryota</taxon>
        <taxon>Viridiplantae</taxon>
        <taxon>Streptophyta</taxon>
        <taxon>Embryophyta</taxon>
        <taxon>Tracheophyta</taxon>
        <taxon>Spermatophyta</taxon>
        <taxon>Magnoliopsida</taxon>
        <taxon>eudicotyledons</taxon>
        <taxon>Gunneridae</taxon>
        <taxon>Pentapetalae</taxon>
        <taxon>asterids</taxon>
        <taxon>lamiids</taxon>
        <taxon>Gentianales</taxon>
        <taxon>Apocynaceae</taxon>
        <taxon>Rauvolfioideae</taxon>
        <taxon>Vinceae</taxon>
        <taxon>Catharanthinae</taxon>
        <taxon>Catharanthus</taxon>
    </lineage>
</organism>
<evidence type="ECO:0000313" key="2">
    <source>
        <dbReference type="Proteomes" id="UP001060085"/>
    </source>
</evidence>
<protein>
    <submittedName>
        <fullName evidence="1">Uncharacterized protein</fullName>
    </submittedName>
</protein>
<sequence>MEAISRSQIVSFHNMENQIKLLARMIVEKPPSNALSNTVTLRDVEEQGIRFPMFMDDEDESTQEPEESTSPRFQEPLPNTSVVEEKSWKQLKENDEERRHLMKSQGNFENVKREQSLCYEKARMIFSSTLTLINLLFSFKDLKLYLPEVKTMKGNKNRAKTTKTEPSAKIQQPTARGRLTYRHRDTVMDYVDMFGSVRRLHCTWLVPRTRASSDDVDDLDSGEWIHLKKGVDRGGCGPIGLCGNRIMLCGRVRLPSEESGWTRHRGWSQGRPSRCPGNL</sequence>
<name>A0ACB9ZW24_CATRO</name>
<dbReference type="EMBL" id="CM044708">
    <property type="protein sequence ID" value="KAI5650432.1"/>
    <property type="molecule type" value="Genomic_DNA"/>
</dbReference>
<comment type="caution">
    <text evidence="1">The sequence shown here is derived from an EMBL/GenBank/DDBJ whole genome shotgun (WGS) entry which is preliminary data.</text>
</comment>
<dbReference type="Proteomes" id="UP001060085">
    <property type="component" value="Linkage Group LG08"/>
</dbReference>
<accession>A0ACB9ZW24</accession>
<proteinExistence type="predicted"/>
<evidence type="ECO:0000313" key="1">
    <source>
        <dbReference type="EMBL" id="KAI5650432.1"/>
    </source>
</evidence>
<keyword evidence="2" id="KW-1185">Reference proteome</keyword>
<reference evidence="2" key="1">
    <citation type="journal article" date="2023" name="Nat. Plants">
        <title>Single-cell RNA sequencing provides a high-resolution roadmap for understanding the multicellular compartmentation of specialized metabolism.</title>
        <authorList>
            <person name="Sun S."/>
            <person name="Shen X."/>
            <person name="Li Y."/>
            <person name="Li Y."/>
            <person name="Wang S."/>
            <person name="Li R."/>
            <person name="Zhang H."/>
            <person name="Shen G."/>
            <person name="Guo B."/>
            <person name="Wei J."/>
            <person name="Xu J."/>
            <person name="St-Pierre B."/>
            <person name="Chen S."/>
            <person name="Sun C."/>
        </authorList>
    </citation>
    <scope>NUCLEOTIDE SEQUENCE [LARGE SCALE GENOMIC DNA]</scope>
</reference>